<reference evidence="2 3" key="1">
    <citation type="submission" date="2020-03" db="EMBL/GenBank/DDBJ databases">
        <title>Dissostichus mawsoni Genome sequencing and assembly.</title>
        <authorList>
            <person name="Park H."/>
        </authorList>
    </citation>
    <scope>NUCLEOTIDE SEQUENCE [LARGE SCALE GENOMIC DNA]</scope>
    <source>
        <strain evidence="2">DM0001</strain>
        <tissue evidence="2">Muscle</tissue>
    </source>
</reference>
<dbReference type="EMBL" id="JAAKFY010000023">
    <property type="protein sequence ID" value="KAF3837375.1"/>
    <property type="molecule type" value="Genomic_DNA"/>
</dbReference>
<proteinExistence type="predicted"/>
<keyword evidence="3" id="KW-1185">Reference proteome</keyword>
<accession>A0A7J5XJX8</accession>
<evidence type="ECO:0000313" key="3">
    <source>
        <dbReference type="Proteomes" id="UP000518266"/>
    </source>
</evidence>
<sequence>MLVLRFSLGKSAEEEGALEKDEEDVGDFFRTSTDVIPHIPLLLQVQKKSRDIQVKLPSPFFPPSKTQPPRRVPAVFLPRLGAPVTGGEGEVSGDVGFGPSFVGLQGHNALFAQRGDLSPAARRLRGPGRGGGRGGRGRAEVDERGSDQLLRGKSVEVVLDCEAVVTQHELQVLVRFLLVRQRSVVRAFVPRGALLTTPASLRLAWPRAVLDMTINFLNLTANPINPSGVRETPKVA</sequence>
<name>A0A7J5XJX8_DISMA</name>
<evidence type="ECO:0000256" key="1">
    <source>
        <dbReference type="SAM" id="MobiDB-lite"/>
    </source>
</evidence>
<dbReference type="Proteomes" id="UP000518266">
    <property type="component" value="Unassembled WGS sequence"/>
</dbReference>
<comment type="caution">
    <text evidence="2">The sequence shown here is derived from an EMBL/GenBank/DDBJ whole genome shotgun (WGS) entry which is preliminary data.</text>
</comment>
<gene>
    <name evidence="2" type="ORF">F7725_004839</name>
</gene>
<evidence type="ECO:0000313" key="2">
    <source>
        <dbReference type="EMBL" id="KAF3837375.1"/>
    </source>
</evidence>
<feature type="region of interest" description="Disordered" evidence="1">
    <location>
        <begin position="120"/>
        <end position="145"/>
    </location>
</feature>
<dbReference type="AlphaFoldDB" id="A0A7J5XJX8"/>
<organism evidence="2 3">
    <name type="scientific">Dissostichus mawsoni</name>
    <name type="common">Antarctic cod</name>
    <dbReference type="NCBI Taxonomy" id="36200"/>
    <lineage>
        <taxon>Eukaryota</taxon>
        <taxon>Metazoa</taxon>
        <taxon>Chordata</taxon>
        <taxon>Craniata</taxon>
        <taxon>Vertebrata</taxon>
        <taxon>Euteleostomi</taxon>
        <taxon>Actinopterygii</taxon>
        <taxon>Neopterygii</taxon>
        <taxon>Teleostei</taxon>
        <taxon>Neoteleostei</taxon>
        <taxon>Acanthomorphata</taxon>
        <taxon>Eupercaria</taxon>
        <taxon>Perciformes</taxon>
        <taxon>Notothenioidei</taxon>
        <taxon>Nototheniidae</taxon>
        <taxon>Dissostichus</taxon>
    </lineage>
</organism>
<protein>
    <submittedName>
        <fullName evidence="2">Uncharacterized protein</fullName>
    </submittedName>
</protein>